<dbReference type="Gene3D" id="3.30.470.20">
    <property type="entry name" value="ATP-grasp fold, B domain"/>
    <property type="match status" value="1"/>
</dbReference>
<evidence type="ECO:0008006" key="5">
    <source>
        <dbReference type="Google" id="ProtNLM"/>
    </source>
</evidence>
<dbReference type="InterPro" id="IPR051549">
    <property type="entry name" value="PEP_Utilizing_Enz"/>
</dbReference>
<organism evidence="3 4">
    <name type="scientific">Microbacterium pumilum</name>
    <dbReference type="NCBI Taxonomy" id="344165"/>
    <lineage>
        <taxon>Bacteria</taxon>
        <taxon>Bacillati</taxon>
        <taxon>Actinomycetota</taxon>
        <taxon>Actinomycetes</taxon>
        <taxon>Micrococcales</taxon>
        <taxon>Microbacteriaceae</taxon>
        <taxon>Microbacterium</taxon>
    </lineage>
</organism>
<protein>
    <recommendedName>
        <fullName evidence="5">Phosphoenolpyruvate synthase</fullName>
    </recommendedName>
</protein>
<dbReference type="Gene3D" id="3.30.1490.20">
    <property type="entry name" value="ATP-grasp fold, A domain"/>
    <property type="match status" value="1"/>
</dbReference>
<dbReference type="InterPro" id="IPR013815">
    <property type="entry name" value="ATP_grasp_subdomain_1"/>
</dbReference>
<evidence type="ECO:0000259" key="2">
    <source>
        <dbReference type="Pfam" id="PF01326"/>
    </source>
</evidence>
<dbReference type="EMBL" id="BAAAOH010000001">
    <property type="protein sequence ID" value="GAA1986354.1"/>
    <property type="molecule type" value="Genomic_DNA"/>
</dbReference>
<gene>
    <name evidence="3" type="ORF">GCM10009777_20540</name>
</gene>
<dbReference type="Proteomes" id="UP001500326">
    <property type="component" value="Unassembled WGS sequence"/>
</dbReference>
<sequence>MEPVLELRDVGRGDLAVAGGKGANLGELVRAGYAVPDGFVITTAVYERATAGIAVSSTDAGARRDAVADAALPDDMRDAVVRAYERLGAGAVAVRSSATAEDLPGAAFAGQQETFLNVWGSSEVLDAVRRCWASLWSDRAIAYRAQRGIPDDEVQIAVVVQALVAADIAGVMFTADPVTGERDRIVIDASPGLGEAVVSGLVTPQHVMLDARDRLVGQRGGNAEVVIRAADGGGTREEHASADGTQLTTEQARRLAAVGRSIAARFGAPQDIEWAFEGERLWVLQARPLTALPPAPRRVNAVRRMMGSIVAELLPVRPYPLDMSTWTLRGHGRILTRMLAEIPGVNLDLGRMLPEAAGVVDELVPPEPRPSARTLTAPARAIRKARRFDTREWTGDPRFARFEREIAELRSLEPRSLDWVELVGIPHRVLSSLDGLITLRIDYLPHAGLSLLRLRLRLGALGLRGEAGPLSRGLQTRTSQANVDLGALALTVASRPEWLQAFRESDPDRFADRLASDERLAGLREPIAAYLSEYGHREVRSAFLMSEPTWGETPALLHAGIAGLLDRPEAAGEPGYAIAAVAVERLRSYRRIRLTNSAPSILAAAEAARAGIAFREDTHFHATRGLPVLRGALLEAGRRLADAGVLDTTDDVMHLRLAEITALAGPEAAGGALRERALARKARRASYAGGPLISPATLYPHRRGTGDALVAGTPAGGGRASGAVRVVRGPSDFASLRAGEVLVCPYTNPSWTPLFERAAAVVVDSGGLASRAAIVAREYGIPAVMGTGIGTTVLHDGDAVTVDGDAGHVVPAR</sequence>
<dbReference type="InterPro" id="IPR002192">
    <property type="entry name" value="PPDK_AMP/ATP-bd"/>
</dbReference>
<proteinExistence type="predicted"/>
<dbReference type="InterPro" id="IPR008279">
    <property type="entry name" value="PEP-util_enz_mobile_dom"/>
</dbReference>
<name>A0ABP5DXJ4_9MICO</name>
<dbReference type="Gene3D" id="3.50.30.10">
    <property type="entry name" value="Phosphohistidine domain"/>
    <property type="match status" value="1"/>
</dbReference>
<dbReference type="Pfam" id="PF00391">
    <property type="entry name" value="PEP-utilizers"/>
    <property type="match status" value="1"/>
</dbReference>
<dbReference type="InterPro" id="IPR036637">
    <property type="entry name" value="Phosphohistidine_dom_sf"/>
</dbReference>
<dbReference type="SUPFAM" id="SSF52009">
    <property type="entry name" value="Phosphohistidine domain"/>
    <property type="match status" value="1"/>
</dbReference>
<dbReference type="PANTHER" id="PTHR43615:SF1">
    <property type="entry name" value="PPDK_N DOMAIN-CONTAINING PROTEIN"/>
    <property type="match status" value="1"/>
</dbReference>
<dbReference type="SUPFAM" id="SSF56059">
    <property type="entry name" value="Glutathione synthetase ATP-binding domain-like"/>
    <property type="match status" value="1"/>
</dbReference>
<evidence type="ECO:0000313" key="3">
    <source>
        <dbReference type="EMBL" id="GAA1986354.1"/>
    </source>
</evidence>
<accession>A0ABP5DXJ4</accession>
<reference evidence="4" key="1">
    <citation type="journal article" date="2019" name="Int. J. Syst. Evol. Microbiol.">
        <title>The Global Catalogue of Microorganisms (GCM) 10K type strain sequencing project: providing services to taxonomists for standard genome sequencing and annotation.</title>
        <authorList>
            <consortium name="The Broad Institute Genomics Platform"/>
            <consortium name="The Broad Institute Genome Sequencing Center for Infectious Disease"/>
            <person name="Wu L."/>
            <person name="Ma J."/>
        </authorList>
    </citation>
    <scope>NUCLEOTIDE SEQUENCE [LARGE SCALE GENOMIC DNA]</scope>
    <source>
        <strain evidence="4">JCM 14902</strain>
    </source>
</reference>
<dbReference type="Pfam" id="PF01326">
    <property type="entry name" value="PPDK_N"/>
    <property type="match status" value="1"/>
</dbReference>
<feature type="domain" description="Pyruvate phosphate dikinase AMP/ATP-binding" evidence="2">
    <location>
        <begin position="17"/>
        <end position="294"/>
    </location>
</feature>
<evidence type="ECO:0000313" key="4">
    <source>
        <dbReference type="Proteomes" id="UP001500326"/>
    </source>
</evidence>
<keyword evidence="4" id="KW-1185">Reference proteome</keyword>
<dbReference type="PANTHER" id="PTHR43615">
    <property type="entry name" value="PHOSPHOENOLPYRUVATE SYNTHASE-RELATED"/>
    <property type="match status" value="1"/>
</dbReference>
<dbReference type="RefSeq" id="WP_344061417.1">
    <property type="nucleotide sequence ID" value="NZ_BAAAOH010000001.1"/>
</dbReference>
<comment type="caution">
    <text evidence="3">The sequence shown here is derived from an EMBL/GenBank/DDBJ whole genome shotgun (WGS) entry which is preliminary data.</text>
</comment>
<feature type="domain" description="PEP-utilising enzyme mobile" evidence="1">
    <location>
        <begin position="737"/>
        <end position="807"/>
    </location>
</feature>
<evidence type="ECO:0000259" key="1">
    <source>
        <dbReference type="Pfam" id="PF00391"/>
    </source>
</evidence>